<dbReference type="EMBL" id="AABL01001425">
    <property type="protein sequence ID" value="EAA16549.1"/>
    <property type="molecule type" value="Genomic_DNA"/>
</dbReference>
<comment type="caution">
    <text evidence="1">The sequence shown here is derived from an EMBL/GenBank/DDBJ whole genome shotgun (WGS) entry which is preliminary data.</text>
</comment>
<proteinExistence type="predicted"/>
<dbReference type="InParanoid" id="Q7RFQ0"/>
<reference evidence="1 2" key="1">
    <citation type="journal article" date="2002" name="Nature">
        <title>Genome sequence and comparative analysis of the model rodent malaria parasite Plasmodium yoelii yoelii.</title>
        <authorList>
            <person name="Carlton J.M."/>
            <person name="Angiuoli S.V."/>
            <person name="Suh B.B."/>
            <person name="Kooij T.W."/>
            <person name="Pertea M."/>
            <person name="Silva J.C."/>
            <person name="Ermolaeva M.D."/>
            <person name="Allen J.E."/>
            <person name="Selengut J.D."/>
            <person name="Koo H.L."/>
            <person name="Peterson J.D."/>
            <person name="Pop M."/>
            <person name="Kosack D.S."/>
            <person name="Shumway M.F."/>
            <person name="Bidwell S.L."/>
            <person name="Shallom S.J."/>
            <person name="van Aken S.E."/>
            <person name="Riedmuller S.B."/>
            <person name="Feldblyum T.V."/>
            <person name="Cho J.K."/>
            <person name="Quackenbush J."/>
            <person name="Sedegah M."/>
            <person name="Shoaibi A."/>
            <person name="Cummings L.M."/>
            <person name="Florens L."/>
            <person name="Yates J.R."/>
            <person name="Raine J.D."/>
            <person name="Sinden R.E."/>
            <person name="Harris M.A."/>
            <person name="Cunningham D.A."/>
            <person name="Preiser P.R."/>
            <person name="Bergman L.W."/>
            <person name="Vaidya A.B."/>
            <person name="van Lin L.H."/>
            <person name="Janse C.J."/>
            <person name="Waters A.P."/>
            <person name="Smith H.O."/>
            <person name="White O.R."/>
            <person name="Salzberg S.L."/>
            <person name="Venter J.C."/>
            <person name="Fraser C.M."/>
            <person name="Hoffman S.L."/>
            <person name="Gardner M.J."/>
            <person name="Carucci D.J."/>
        </authorList>
    </citation>
    <scope>NUCLEOTIDE SEQUENCE [LARGE SCALE GENOMIC DNA]</scope>
    <source>
        <strain evidence="1 2">17XNL</strain>
    </source>
</reference>
<accession>Q7RFQ0</accession>
<evidence type="ECO:0000313" key="2">
    <source>
        <dbReference type="Proteomes" id="UP000008553"/>
    </source>
</evidence>
<organism evidence="1 2">
    <name type="scientific">Plasmodium yoelii yoelii</name>
    <dbReference type="NCBI Taxonomy" id="73239"/>
    <lineage>
        <taxon>Eukaryota</taxon>
        <taxon>Sar</taxon>
        <taxon>Alveolata</taxon>
        <taxon>Apicomplexa</taxon>
        <taxon>Aconoidasida</taxon>
        <taxon>Haemosporida</taxon>
        <taxon>Plasmodiidae</taxon>
        <taxon>Plasmodium</taxon>
        <taxon>Plasmodium (Vinckeia)</taxon>
    </lineage>
</organism>
<name>Q7RFQ0_PLAYO</name>
<dbReference type="Proteomes" id="UP000008553">
    <property type="component" value="Unassembled WGS sequence"/>
</dbReference>
<gene>
    <name evidence="1" type="ORF">PY04655</name>
</gene>
<dbReference type="AlphaFoldDB" id="Q7RFQ0"/>
<evidence type="ECO:0000313" key="1">
    <source>
        <dbReference type="EMBL" id="EAA16549.1"/>
    </source>
</evidence>
<keyword evidence="2" id="KW-1185">Reference proteome</keyword>
<protein>
    <submittedName>
        <fullName evidence="1">Uncharacterized protein</fullName>
    </submittedName>
</protein>
<sequence length="35" mass="4198">MRYRCRSKNNPLIIMQMPEFTDAPFNKIGVKAWLQ</sequence>
<dbReference type="PaxDb" id="73239-Q7RFQ0"/>